<gene>
    <name evidence="1" type="primary">rsmJ_1</name>
    <name evidence="1" type="ORF">MBHS_03754</name>
</gene>
<dbReference type="PANTHER" id="PTHR36112">
    <property type="entry name" value="RIBOSOMAL RNA SMALL SUBUNIT METHYLTRANSFERASE J"/>
    <property type="match status" value="1"/>
</dbReference>
<accession>A0A1H6FCT2</accession>
<dbReference type="AlphaFoldDB" id="A0A1H6FCT2"/>
<organism evidence="1 2">
    <name type="scientific">Candidatus Venteria ishoeyi</name>
    <dbReference type="NCBI Taxonomy" id="1899563"/>
    <lineage>
        <taxon>Bacteria</taxon>
        <taxon>Pseudomonadati</taxon>
        <taxon>Pseudomonadota</taxon>
        <taxon>Gammaproteobacteria</taxon>
        <taxon>Thiotrichales</taxon>
        <taxon>Thiotrichaceae</taxon>
        <taxon>Venteria</taxon>
    </lineage>
</organism>
<dbReference type="SUPFAM" id="SSF53335">
    <property type="entry name" value="S-adenosyl-L-methionine-dependent methyltransferases"/>
    <property type="match status" value="1"/>
</dbReference>
<dbReference type="GO" id="GO:0008990">
    <property type="term" value="F:rRNA (guanine-N2-)-methyltransferase activity"/>
    <property type="evidence" value="ECO:0007669"/>
    <property type="project" value="InterPro"/>
</dbReference>
<dbReference type="PANTHER" id="PTHR36112:SF1">
    <property type="entry name" value="RIBOSOMAL RNA SMALL SUBUNIT METHYLTRANSFERASE J"/>
    <property type="match status" value="1"/>
</dbReference>
<dbReference type="InterPro" id="IPR007536">
    <property type="entry name" value="16SrRNA_methylTrfase_J"/>
</dbReference>
<keyword evidence="2" id="KW-1185">Reference proteome</keyword>
<dbReference type="Gene3D" id="3.40.50.150">
    <property type="entry name" value="Vaccinia Virus protein VP39"/>
    <property type="match status" value="1"/>
</dbReference>
<keyword evidence="1" id="KW-0489">Methyltransferase</keyword>
<dbReference type="EMBL" id="FMSV02000542">
    <property type="protein sequence ID" value="SEH07867.1"/>
    <property type="molecule type" value="Genomic_DNA"/>
</dbReference>
<sequence length="131" mass="15220">MIAALLDDGLRRAKNDPEIGSWVAQRMHLQWTDAGDWLAQLDKIHQPDVIYLDPMYPHRQKSALVKKDMRLFRRAVGDDMDAEKLLQIAKQRCQQRVVVKRPIHAPPLSNDKPDAQISTKNTRFDLYFSKN</sequence>
<dbReference type="Pfam" id="PF04445">
    <property type="entry name" value="SAM_MT"/>
    <property type="match status" value="1"/>
</dbReference>
<proteinExistence type="predicted"/>
<dbReference type="EC" id="2.1.1.242" evidence="1"/>
<name>A0A1H6FCT2_9GAMM</name>
<evidence type="ECO:0000313" key="1">
    <source>
        <dbReference type="EMBL" id="SEH07867.1"/>
    </source>
</evidence>
<keyword evidence="1" id="KW-0808">Transferase</keyword>
<reference evidence="1 2" key="1">
    <citation type="submission" date="2016-10" db="EMBL/GenBank/DDBJ databases">
        <authorList>
            <person name="de Groot N.N."/>
        </authorList>
    </citation>
    <scope>NUCLEOTIDE SEQUENCE [LARGE SCALE GENOMIC DNA]</scope>
    <source>
        <strain evidence="1">MBHS1</strain>
    </source>
</reference>
<dbReference type="Proteomes" id="UP000236724">
    <property type="component" value="Unassembled WGS sequence"/>
</dbReference>
<evidence type="ECO:0000313" key="2">
    <source>
        <dbReference type="Proteomes" id="UP000236724"/>
    </source>
</evidence>
<protein>
    <submittedName>
        <fullName evidence="1">Ribosomal RNA small subunit methyltransferase J</fullName>
        <ecNumber evidence="1">2.1.1.242</ecNumber>
    </submittedName>
</protein>
<dbReference type="RefSeq" id="WP_286019500.1">
    <property type="nucleotide sequence ID" value="NZ_FMSV02000542.1"/>
</dbReference>
<dbReference type="InterPro" id="IPR029063">
    <property type="entry name" value="SAM-dependent_MTases_sf"/>
</dbReference>